<dbReference type="PRINTS" id="PR00078">
    <property type="entry name" value="G3PDHDRGNASE"/>
</dbReference>
<feature type="active site" description="Nucleophile" evidence="3">
    <location>
        <position position="153"/>
    </location>
</feature>
<proteinExistence type="inferred from homology"/>
<keyword evidence="9" id="KW-1185">Reference proteome</keyword>
<dbReference type="InterPro" id="IPR036291">
    <property type="entry name" value="NAD(P)-bd_dom_sf"/>
</dbReference>
<feature type="binding site" evidence="4">
    <location>
        <begin position="12"/>
        <end position="13"/>
    </location>
    <ligand>
        <name>NAD(+)</name>
        <dbReference type="ChEBI" id="CHEBI:57540"/>
    </ligand>
</feature>
<keyword evidence="4" id="KW-0520">NAD</keyword>
<evidence type="ECO:0000259" key="7">
    <source>
        <dbReference type="SMART" id="SM00846"/>
    </source>
</evidence>
<comment type="caution">
    <text evidence="8">The sequence shown here is derived from an EMBL/GenBank/DDBJ whole genome shotgun (WGS) entry which is preliminary data.</text>
</comment>
<dbReference type="GO" id="GO:0016620">
    <property type="term" value="F:oxidoreductase activity, acting on the aldehyde or oxo group of donors, NAD or NADP as acceptor"/>
    <property type="evidence" value="ECO:0007669"/>
    <property type="project" value="InterPro"/>
</dbReference>
<evidence type="ECO:0000313" key="8">
    <source>
        <dbReference type="EMBL" id="TZE81612.1"/>
    </source>
</evidence>
<dbReference type="SUPFAM" id="SSF51735">
    <property type="entry name" value="NAD(P)-binding Rossmann-fold domains"/>
    <property type="match status" value="1"/>
</dbReference>
<dbReference type="Gene3D" id="3.30.360.10">
    <property type="entry name" value="Dihydrodipicolinate Reductase, domain 2"/>
    <property type="match status" value="1"/>
</dbReference>
<protein>
    <submittedName>
        <fullName evidence="8">Type I glyceraldehyde-3-phosphate dehydrogenase</fullName>
    </submittedName>
</protein>
<dbReference type="FunFam" id="3.40.50.720:FF:000001">
    <property type="entry name" value="Glyceraldehyde-3-phosphate dehydrogenase"/>
    <property type="match status" value="1"/>
</dbReference>
<dbReference type="PANTHER" id="PTHR43148">
    <property type="entry name" value="GLYCERALDEHYDE-3-PHOSPHATE DEHYDROGENASE 2"/>
    <property type="match status" value="1"/>
</dbReference>
<dbReference type="EMBL" id="VTPS01000012">
    <property type="protein sequence ID" value="TZE81612.1"/>
    <property type="molecule type" value="Genomic_DNA"/>
</dbReference>
<dbReference type="CDD" id="cd05214">
    <property type="entry name" value="GAPDH_I_N"/>
    <property type="match status" value="1"/>
</dbReference>
<dbReference type="SMART" id="SM00846">
    <property type="entry name" value="Gp_dh_N"/>
    <property type="match status" value="1"/>
</dbReference>
<sequence>MSTRIAINGLDRIGIDILRIISENKEDIDVVAINSTGNPEMDAHLFMYDPLYGVYRGDVKYTDRSLVIDGKEILYFQENDPSKLPWRDLNIDVVIEASGESNSNDAAGKHIYAGAKKVVITSPADNVDATIVMGVNHNTYNPEKHNIISLSSCAINCLAPIAQIMHKKFHIIKGNITIIHPYTVNNSTLDISHIDRRMATAANLSIIPTTTGVARSIGTIIPELQGKFNGISLMVPTSAVSLADLNIMICKQTNVVEINEYLKEMADGPYKGILSYCEKPLVSVNFKGNPHSAIIDSLSTMVVDGNMVKMLAWYDNEYGYCNRVIDFIKYIASK</sequence>
<dbReference type="PIRSF" id="PIRSF000149">
    <property type="entry name" value="GAP_DH"/>
    <property type="match status" value="1"/>
</dbReference>
<dbReference type="AlphaFoldDB" id="A0A5D8QAX0"/>
<dbReference type="Pfam" id="PF00044">
    <property type="entry name" value="Gp_dh_N"/>
    <property type="match status" value="1"/>
</dbReference>
<comment type="similarity">
    <text evidence="1 6">Belongs to the glyceraldehyde-3-phosphate dehydrogenase family.</text>
</comment>
<keyword evidence="4" id="KW-0547">Nucleotide-binding</keyword>
<evidence type="ECO:0000256" key="6">
    <source>
        <dbReference type="RuleBase" id="RU000397"/>
    </source>
</evidence>
<dbReference type="GO" id="GO:0051287">
    <property type="term" value="F:NAD binding"/>
    <property type="evidence" value="ECO:0007669"/>
    <property type="project" value="InterPro"/>
</dbReference>
<feature type="site" description="Activates thiol group during catalysis" evidence="5">
    <location>
        <position position="180"/>
    </location>
</feature>
<dbReference type="InterPro" id="IPR020829">
    <property type="entry name" value="GlycerAld_3-P_DH_cat"/>
</dbReference>
<accession>A0A5D8QAX0</accession>
<dbReference type="InterPro" id="IPR020831">
    <property type="entry name" value="GlycerAld/Erythrose_P_DH"/>
</dbReference>
<evidence type="ECO:0000256" key="5">
    <source>
        <dbReference type="PIRSR" id="PIRSR000149-4"/>
    </source>
</evidence>
<dbReference type="Proteomes" id="UP000322976">
    <property type="component" value="Unassembled WGS sequence"/>
</dbReference>
<evidence type="ECO:0000256" key="1">
    <source>
        <dbReference type="ARBA" id="ARBA00007406"/>
    </source>
</evidence>
<evidence type="ECO:0000256" key="2">
    <source>
        <dbReference type="ARBA" id="ARBA00023002"/>
    </source>
</evidence>
<feature type="binding site" evidence="4">
    <location>
        <position position="121"/>
    </location>
    <ligand>
        <name>NAD(+)</name>
        <dbReference type="ChEBI" id="CHEBI:57540"/>
    </ligand>
</feature>
<reference evidence="8 9" key="1">
    <citation type="submission" date="2019-08" db="EMBL/GenBank/DDBJ databases">
        <title>Calorimonas adulescens gen. nov., sp. nov., an anaerobic thermophilic bacterium from Sakhalin hot spring.</title>
        <authorList>
            <person name="Khomyakova M.A."/>
            <person name="Merkel A.Y."/>
            <person name="Novikov A."/>
            <person name="Bonch-Osmolovskaya E.A."/>
            <person name="Slobodkin A.I."/>
        </authorList>
    </citation>
    <scope>NUCLEOTIDE SEQUENCE [LARGE SCALE GENOMIC DNA]</scope>
    <source>
        <strain evidence="8 9">A05MB</strain>
    </source>
</reference>
<keyword evidence="2" id="KW-0560">Oxidoreductase</keyword>
<evidence type="ECO:0000256" key="4">
    <source>
        <dbReference type="PIRSR" id="PIRSR000149-3"/>
    </source>
</evidence>
<dbReference type="Gene3D" id="3.40.50.720">
    <property type="entry name" value="NAD(P)-binding Rossmann-like Domain"/>
    <property type="match status" value="1"/>
</dbReference>
<organism evidence="8 9">
    <name type="scientific">Calorimonas adulescens</name>
    <dbReference type="NCBI Taxonomy" id="2606906"/>
    <lineage>
        <taxon>Bacteria</taxon>
        <taxon>Bacillati</taxon>
        <taxon>Bacillota</taxon>
        <taxon>Clostridia</taxon>
        <taxon>Thermoanaerobacterales</taxon>
        <taxon>Thermoanaerobacteraceae</taxon>
        <taxon>Calorimonas</taxon>
    </lineage>
</organism>
<evidence type="ECO:0000256" key="3">
    <source>
        <dbReference type="PIRSR" id="PIRSR000149-1"/>
    </source>
</evidence>
<feature type="domain" description="Glyceraldehyde 3-phosphate dehydrogenase NAD(P) binding" evidence="7">
    <location>
        <begin position="3"/>
        <end position="153"/>
    </location>
</feature>
<dbReference type="RefSeq" id="WP_149545589.1">
    <property type="nucleotide sequence ID" value="NZ_VTPS01000012.1"/>
</dbReference>
<name>A0A5D8QAX0_9THEO</name>
<gene>
    <name evidence="8" type="ORF">FWJ32_08845</name>
</gene>
<feature type="binding site" evidence="4">
    <location>
        <position position="316"/>
    </location>
    <ligand>
        <name>NAD(+)</name>
        <dbReference type="ChEBI" id="CHEBI:57540"/>
    </ligand>
</feature>
<evidence type="ECO:0000313" key="9">
    <source>
        <dbReference type="Proteomes" id="UP000322976"/>
    </source>
</evidence>
<dbReference type="SUPFAM" id="SSF55347">
    <property type="entry name" value="Glyceraldehyde-3-phosphate dehydrogenase-like, C-terminal domain"/>
    <property type="match status" value="1"/>
</dbReference>
<dbReference type="Pfam" id="PF02800">
    <property type="entry name" value="Gp_dh_C"/>
    <property type="match status" value="1"/>
</dbReference>
<dbReference type="FunFam" id="3.30.360.10:FF:000002">
    <property type="entry name" value="Glyceraldehyde-3-phosphate dehydrogenase"/>
    <property type="match status" value="1"/>
</dbReference>
<dbReference type="InterPro" id="IPR020828">
    <property type="entry name" value="GlycerAld_3-P_DH_NAD(P)-bd"/>
</dbReference>
<dbReference type="CDD" id="cd18126">
    <property type="entry name" value="GAPDH_I_C"/>
    <property type="match status" value="1"/>
</dbReference>